<dbReference type="EMBL" id="JAHESF010000031">
    <property type="protein sequence ID" value="MBT1699888.1"/>
    <property type="molecule type" value="Genomic_DNA"/>
</dbReference>
<keyword evidence="2" id="KW-1185">Reference proteome</keyword>
<organism evidence="1 2">
    <name type="scientific">Chryseosolibacter histidini</name>
    <dbReference type="NCBI Taxonomy" id="2782349"/>
    <lineage>
        <taxon>Bacteria</taxon>
        <taxon>Pseudomonadati</taxon>
        <taxon>Bacteroidota</taxon>
        <taxon>Cytophagia</taxon>
        <taxon>Cytophagales</taxon>
        <taxon>Chryseotaleaceae</taxon>
        <taxon>Chryseosolibacter</taxon>
    </lineage>
</organism>
<dbReference type="Proteomes" id="UP001319200">
    <property type="component" value="Unassembled WGS sequence"/>
</dbReference>
<proteinExistence type="predicted"/>
<accession>A0AAP2DP27</accession>
<dbReference type="RefSeq" id="WP_254168120.1">
    <property type="nucleotide sequence ID" value="NZ_JAHESF010000031.1"/>
</dbReference>
<sequence length="151" mass="17518">MKNTLIESFVFLFERELDKLEAEIKQYPDEASVWKLEGDIKNPGGNLCLHLCGNLQQYIGEQLGHSGYQRNRPLEFSARDVSRAQLLNEIQKTKLVVSATLRKLDDESIRQMYPEEVLGYPMTTVFFLTHLLAHLGYHLGQINYHRRLIGR</sequence>
<protein>
    <submittedName>
        <fullName evidence="1">DUF1572 family protein</fullName>
    </submittedName>
</protein>
<dbReference type="AlphaFoldDB" id="A0AAP2DP27"/>
<evidence type="ECO:0000313" key="2">
    <source>
        <dbReference type="Proteomes" id="UP001319200"/>
    </source>
</evidence>
<name>A0AAP2DP27_9BACT</name>
<evidence type="ECO:0000313" key="1">
    <source>
        <dbReference type="EMBL" id="MBT1699888.1"/>
    </source>
</evidence>
<dbReference type="Gene3D" id="1.20.120.450">
    <property type="entry name" value="dinb family like domain"/>
    <property type="match status" value="1"/>
</dbReference>
<dbReference type="InterPro" id="IPR011466">
    <property type="entry name" value="DUF1572"/>
</dbReference>
<dbReference type="Pfam" id="PF07609">
    <property type="entry name" value="DUF1572"/>
    <property type="match status" value="1"/>
</dbReference>
<dbReference type="InterPro" id="IPR034660">
    <property type="entry name" value="DinB/YfiT-like"/>
</dbReference>
<reference evidence="1 2" key="1">
    <citation type="submission" date="2021-05" db="EMBL/GenBank/DDBJ databases">
        <title>A Polyphasic approach of four new species of the genus Ohtaekwangia: Ohtaekwangia histidinii sp. nov., Ohtaekwangia cretensis sp. nov., Ohtaekwangia indiensis sp. nov., Ohtaekwangia reichenbachii sp. nov. from diverse environment.</title>
        <authorList>
            <person name="Octaviana S."/>
        </authorList>
    </citation>
    <scope>NUCLEOTIDE SEQUENCE [LARGE SCALE GENOMIC DNA]</scope>
    <source>
        <strain evidence="1 2">PWU4</strain>
    </source>
</reference>
<gene>
    <name evidence="1" type="ORF">KK083_23580</name>
</gene>
<comment type="caution">
    <text evidence="1">The sequence shown here is derived from an EMBL/GenBank/DDBJ whole genome shotgun (WGS) entry which is preliminary data.</text>
</comment>
<dbReference type="SUPFAM" id="SSF109854">
    <property type="entry name" value="DinB/YfiT-like putative metalloenzymes"/>
    <property type="match status" value="1"/>
</dbReference>